<keyword evidence="3" id="KW-1185">Reference proteome</keyword>
<organism evidence="2 3">
    <name type="scientific">Altererythrobacter xiamenensis</name>
    <dbReference type="NCBI Taxonomy" id="1316679"/>
    <lineage>
        <taxon>Bacteria</taxon>
        <taxon>Pseudomonadati</taxon>
        <taxon>Pseudomonadota</taxon>
        <taxon>Alphaproteobacteria</taxon>
        <taxon>Sphingomonadales</taxon>
        <taxon>Erythrobacteraceae</taxon>
        <taxon>Altererythrobacter</taxon>
    </lineage>
</organism>
<dbReference type="RefSeq" id="WP_143255994.1">
    <property type="nucleotide sequence ID" value="NZ_FXWG01000002.1"/>
</dbReference>
<dbReference type="OrthoDB" id="117664at2"/>
<evidence type="ECO:0000256" key="1">
    <source>
        <dbReference type="SAM" id="MobiDB-lite"/>
    </source>
</evidence>
<evidence type="ECO:0000313" key="2">
    <source>
        <dbReference type="EMBL" id="SMQ69544.1"/>
    </source>
</evidence>
<dbReference type="EMBL" id="FXWG01000002">
    <property type="protein sequence ID" value="SMQ69544.1"/>
    <property type="molecule type" value="Genomic_DNA"/>
</dbReference>
<dbReference type="Proteomes" id="UP000194420">
    <property type="component" value="Unassembled WGS sequence"/>
</dbReference>
<sequence length="197" mass="20487">MIFTTIGLALALQSAALPVEKAVGSEADTQVIAETEDQTLTAPNTPMEKSEPGPPPLVIPRDTPVRLMVLNEVSTKDHAAGHRFPLRVNEAVVVDGRELIPVGATAWGELTDAEKSGNVGKRGKLEAKLSHIDLDGREIPLEGGTSSNGASGKGETILGVLAMGPLGLFAKGNNAKIKAGEMMTAFVSEDVVLGDAE</sequence>
<feature type="region of interest" description="Disordered" evidence="1">
    <location>
        <begin position="37"/>
        <end position="56"/>
    </location>
</feature>
<name>A0A1Y6F3T8_9SPHN</name>
<accession>A0A1Y6F3T8</accession>
<gene>
    <name evidence="2" type="ORF">SAMN06297468_1730</name>
</gene>
<reference evidence="3" key="1">
    <citation type="submission" date="2017-04" db="EMBL/GenBank/DDBJ databases">
        <authorList>
            <person name="Varghese N."/>
            <person name="Submissions S."/>
        </authorList>
    </citation>
    <scope>NUCLEOTIDE SEQUENCE [LARGE SCALE GENOMIC DNA]</scope>
</reference>
<proteinExistence type="predicted"/>
<protein>
    <submittedName>
        <fullName evidence="2">Uncharacterized protein</fullName>
    </submittedName>
</protein>
<evidence type="ECO:0000313" key="3">
    <source>
        <dbReference type="Proteomes" id="UP000194420"/>
    </source>
</evidence>
<dbReference type="AlphaFoldDB" id="A0A1Y6F3T8"/>